<dbReference type="RefSeq" id="WP_048311556.1">
    <property type="nucleotide sequence ID" value="NZ_CP119526.1"/>
</dbReference>
<keyword evidence="6" id="KW-1185">Reference proteome</keyword>
<dbReference type="Gene3D" id="3.40.190.10">
    <property type="entry name" value="Periplasmic binding protein-like II"/>
    <property type="match status" value="2"/>
</dbReference>
<dbReference type="SUPFAM" id="SSF53850">
    <property type="entry name" value="Periplasmic binding protein-like II"/>
    <property type="match status" value="1"/>
</dbReference>
<comment type="caution">
    <text evidence="5">The sequence shown here is derived from an EMBL/GenBank/DDBJ whole genome shotgun (WGS) entry which is preliminary data.</text>
</comment>
<evidence type="ECO:0000313" key="5">
    <source>
        <dbReference type="EMBL" id="KMM36845.1"/>
    </source>
</evidence>
<dbReference type="GO" id="GO:0015768">
    <property type="term" value="P:maltose transport"/>
    <property type="evidence" value="ECO:0007669"/>
    <property type="project" value="TreeGrafter"/>
</dbReference>
<dbReference type="PROSITE" id="PS51257">
    <property type="entry name" value="PROKAR_LIPOPROTEIN"/>
    <property type="match status" value="1"/>
</dbReference>
<dbReference type="GO" id="GO:0042956">
    <property type="term" value="P:maltodextrin transmembrane transport"/>
    <property type="evidence" value="ECO:0007669"/>
    <property type="project" value="TreeGrafter"/>
</dbReference>
<evidence type="ECO:0000256" key="2">
    <source>
        <dbReference type="ARBA" id="ARBA00022448"/>
    </source>
</evidence>
<dbReference type="GO" id="GO:0055052">
    <property type="term" value="C:ATP-binding cassette (ABC) transporter complex, substrate-binding subunit-containing"/>
    <property type="evidence" value="ECO:0007669"/>
    <property type="project" value="TreeGrafter"/>
</dbReference>
<comment type="similarity">
    <text evidence="1">Belongs to the bacterial solute-binding protein 1 family.</text>
</comment>
<dbReference type="GO" id="GO:1901982">
    <property type="term" value="F:maltose binding"/>
    <property type="evidence" value="ECO:0007669"/>
    <property type="project" value="TreeGrafter"/>
</dbReference>
<keyword evidence="3 4" id="KW-0732">Signal</keyword>
<organism evidence="5 6">
    <name type="scientific">Guptibacillus hwajinpoensis</name>
    <dbReference type="NCBI Taxonomy" id="208199"/>
    <lineage>
        <taxon>Bacteria</taxon>
        <taxon>Bacillati</taxon>
        <taxon>Bacillota</taxon>
        <taxon>Bacilli</taxon>
        <taxon>Bacillales</taxon>
        <taxon>Guptibacillaceae</taxon>
        <taxon>Guptibacillus</taxon>
    </lineage>
</organism>
<evidence type="ECO:0000313" key="6">
    <source>
        <dbReference type="Proteomes" id="UP000035996"/>
    </source>
</evidence>
<evidence type="ECO:0000256" key="3">
    <source>
        <dbReference type="ARBA" id="ARBA00022729"/>
    </source>
</evidence>
<dbReference type="Proteomes" id="UP000035996">
    <property type="component" value="Unassembled WGS sequence"/>
</dbReference>
<dbReference type="EMBL" id="LELK01000004">
    <property type="protein sequence ID" value="KMM36845.1"/>
    <property type="molecule type" value="Genomic_DNA"/>
</dbReference>
<dbReference type="InterPro" id="IPR006059">
    <property type="entry name" value="SBP"/>
</dbReference>
<feature type="signal peptide" evidence="4">
    <location>
        <begin position="1"/>
        <end position="22"/>
    </location>
</feature>
<protein>
    <submittedName>
        <fullName evidence="5">ABC transporter substrate-binding protein</fullName>
    </submittedName>
</protein>
<evidence type="ECO:0000256" key="4">
    <source>
        <dbReference type="SAM" id="SignalP"/>
    </source>
</evidence>
<dbReference type="PATRIC" id="fig|157733.3.peg.655"/>
<proteinExistence type="inferred from homology"/>
<dbReference type="STRING" id="157733.AB986_13065"/>
<name>A0A0J6CUT6_9BACL</name>
<evidence type="ECO:0000256" key="1">
    <source>
        <dbReference type="ARBA" id="ARBA00008520"/>
    </source>
</evidence>
<feature type="chain" id="PRO_5038397351" evidence="4">
    <location>
        <begin position="23"/>
        <end position="413"/>
    </location>
</feature>
<dbReference type="Pfam" id="PF01547">
    <property type="entry name" value="SBP_bac_1"/>
    <property type="match status" value="1"/>
</dbReference>
<reference evidence="5" key="1">
    <citation type="submission" date="2015-06" db="EMBL/GenBank/DDBJ databases">
        <authorList>
            <person name="Liu B."/>
            <person name="Wang J."/>
            <person name="Zhu Y."/>
            <person name="Liu G."/>
            <person name="Chen Q."/>
            <person name="Zheng C."/>
            <person name="Che J."/>
            <person name="Ge C."/>
            <person name="Shi H."/>
            <person name="Pan Z."/>
            <person name="Liu X."/>
        </authorList>
    </citation>
    <scope>NUCLEOTIDE SEQUENCE [LARGE SCALE GENOMIC DNA]</scope>
    <source>
        <strain evidence="5">DSM 16346</strain>
    </source>
</reference>
<keyword evidence="2" id="KW-0813">Transport</keyword>
<gene>
    <name evidence="5" type="ORF">AB986_13065</name>
</gene>
<dbReference type="AlphaFoldDB" id="A0A0J6CUT6"/>
<dbReference type="CDD" id="cd14747">
    <property type="entry name" value="PBP2_MalE"/>
    <property type="match status" value="1"/>
</dbReference>
<sequence>MKKKTSALLAVCLLTISMILGACSNEDSSSGDGTKEITVWAMGEEGKKLSELSKQFEEDNPDIKVKVQAIPWENAHDKLLTAVASQKGPDVVQLGTTWVPEFADAGALLDLSSYLEEYPEFKPENYFAGAADSMTFNDQVVGVPWYVETRVLYYRTDLLKEAGYEEPPATWDELKDAATTLSERGDDYYGLDIDMNDQITPFIFAWQNGYEMDVENKELNFDSPEFREALKYYSSYFDEGLSQTTAGVDIVQAFKDGKKPMFFSGPWMINILKDQAPDLEGKWDVAVMPEKESNTSSIGGSNFSIFHNSENVDEALKYLSYMNEVDTQLEWLEISNTLPSRVKAWEDPALSDDEMLATLGEQLENTKGAPQMKEFEAMAQELLSSIERINVGDADLDKELDQFSKKANEMLED</sequence>
<dbReference type="PANTHER" id="PTHR30061:SF50">
    <property type="entry name" value="MALTOSE_MALTODEXTRIN-BINDING PERIPLASMIC PROTEIN"/>
    <property type="match status" value="1"/>
</dbReference>
<dbReference type="OrthoDB" id="9808332at2"/>
<accession>A0A0J6CUT6</accession>
<dbReference type="PANTHER" id="PTHR30061">
    <property type="entry name" value="MALTOSE-BINDING PERIPLASMIC PROTEIN"/>
    <property type="match status" value="1"/>
</dbReference>